<dbReference type="RefSeq" id="WP_212010837.1">
    <property type="nucleotide sequence ID" value="NZ_JAAFYZ010000068.1"/>
</dbReference>
<keyword evidence="1" id="KW-0805">Transcription regulation</keyword>
<feature type="domain" description="HTH tetR-type" evidence="5">
    <location>
        <begin position="41"/>
        <end position="72"/>
    </location>
</feature>
<gene>
    <name evidence="6" type="ORF">KGQ19_20630</name>
</gene>
<evidence type="ECO:0000313" key="7">
    <source>
        <dbReference type="Proteomes" id="UP000730482"/>
    </source>
</evidence>
<comment type="caution">
    <text evidence="6">The sequence shown here is derived from an EMBL/GenBank/DDBJ whole genome shotgun (WGS) entry which is preliminary data.</text>
</comment>
<evidence type="ECO:0000256" key="3">
    <source>
        <dbReference type="ARBA" id="ARBA00023163"/>
    </source>
</evidence>
<name>A0ABS5KTA1_9ACTN</name>
<feature type="compositionally biased region" description="Low complexity" evidence="4">
    <location>
        <begin position="14"/>
        <end position="24"/>
    </location>
</feature>
<dbReference type="Pfam" id="PF00440">
    <property type="entry name" value="TetR_N"/>
    <property type="match status" value="1"/>
</dbReference>
<dbReference type="SUPFAM" id="SSF48498">
    <property type="entry name" value="Tetracyclin repressor-like, C-terminal domain"/>
    <property type="match status" value="1"/>
</dbReference>
<dbReference type="EMBL" id="JAAFYZ010000068">
    <property type="protein sequence ID" value="MBS2549273.1"/>
    <property type="molecule type" value="Genomic_DNA"/>
</dbReference>
<evidence type="ECO:0000259" key="5">
    <source>
        <dbReference type="Pfam" id="PF00440"/>
    </source>
</evidence>
<dbReference type="Gene3D" id="1.10.357.10">
    <property type="entry name" value="Tetracycline Repressor, domain 2"/>
    <property type="match status" value="1"/>
</dbReference>
<dbReference type="InterPro" id="IPR050109">
    <property type="entry name" value="HTH-type_TetR-like_transc_reg"/>
</dbReference>
<protein>
    <submittedName>
        <fullName evidence="6">TetR family transcriptional regulator</fullName>
    </submittedName>
</protein>
<evidence type="ECO:0000313" key="6">
    <source>
        <dbReference type="EMBL" id="MBS2549273.1"/>
    </source>
</evidence>
<reference evidence="6 7" key="1">
    <citation type="submission" date="2020-02" db="EMBL/GenBank/DDBJ databases">
        <title>Acidophilic actinobacteria isolated from forest soil.</title>
        <authorList>
            <person name="Golinska P."/>
        </authorList>
    </citation>
    <scope>NUCLEOTIDE SEQUENCE [LARGE SCALE GENOMIC DNA]</scope>
    <source>
        <strain evidence="6 7">NL8</strain>
    </source>
</reference>
<dbReference type="InterPro" id="IPR009057">
    <property type="entry name" value="Homeodomain-like_sf"/>
</dbReference>
<keyword evidence="3" id="KW-0804">Transcription</keyword>
<dbReference type="PANTHER" id="PTHR30055">
    <property type="entry name" value="HTH-TYPE TRANSCRIPTIONAL REGULATOR RUTR"/>
    <property type="match status" value="1"/>
</dbReference>
<sequence>MAESATPSPRRGRAGSAGRPGRPAQISREQIVDAALAAPNLDALTMRELAARLEVSHGALYRWVSSRDQLFDLINEVMIERVLPPARAAGQPWRPWLTEVARGMHEAFLAVPGYATRISRPHRHTPNAFGRLRQEVTAAFADDGATGELAEQSWYIFITCLVSWLAVQENPLDLGESSPRFELFLDVLLRGLPARDIQQPDID</sequence>
<keyword evidence="7" id="KW-1185">Reference proteome</keyword>
<proteinExistence type="predicted"/>
<dbReference type="InterPro" id="IPR036271">
    <property type="entry name" value="Tet_transcr_reg_TetR-rel_C_sf"/>
</dbReference>
<accession>A0ABS5KTA1</accession>
<evidence type="ECO:0000256" key="4">
    <source>
        <dbReference type="SAM" id="MobiDB-lite"/>
    </source>
</evidence>
<dbReference type="Proteomes" id="UP000730482">
    <property type="component" value="Unassembled WGS sequence"/>
</dbReference>
<evidence type="ECO:0000256" key="1">
    <source>
        <dbReference type="ARBA" id="ARBA00023015"/>
    </source>
</evidence>
<feature type="region of interest" description="Disordered" evidence="4">
    <location>
        <begin position="1"/>
        <end position="25"/>
    </location>
</feature>
<organism evidence="6 7">
    <name type="scientific">Catenulispora pinistramenti</name>
    <dbReference type="NCBI Taxonomy" id="2705254"/>
    <lineage>
        <taxon>Bacteria</taxon>
        <taxon>Bacillati</taxon>
        <taxon>Actinomycetota</taxon>
        <taxon>Actinomycetes</taxon>
        <taxon>Catenulisporales</taxon>
        <taxon>Catenulisporaceae</taxon>
        <taxon>Catenulispora</taxon>
    </lineage>
</organism>
<keyword evidence="2" id="KW-0238">DNA-binding</keyword>
<dbReference type="InterPro" id="IPR001647">
    <property type="entry name" value="HTH_TetR"/>
</dbReference>
<dbReference type="SUPFAM" id="SSF46689">
    <property type="entry name" value="Homeodomain-like"/>
    <property type="match status" value="1"/>
</dbReference>
<dbReference type="PANTHER" id="PTHR30055:SF151">
    <property type="entry name" value="TRANSCRIPTIONAL REGULATORY PROTEIN"/>
    <property type="match status" value="1"/>
</dbReference>
<evidence type="ECO:0000256" key="2">
    <source>
        <dbReference type="ARBA" id="ARBA00023125"/>
    </source>
</evidence>